<name>A0A0A9HTC4_ARUDO</name>
<organism evidence="1">
    <name type="scientific">Arundo donax</name>
    <name type="common">Giant reed</name>
    <name type="synonym">Donax arundinaceus</name>
    <dbReference type="NCBI Taxonomy" id="35708"/>
    <lineage>
        <taxon>Eukaryota</taxon>
        <taxon>Viridiplantae</taxon>
        <taxon>Streptophyta</taxon>
        <taxon>Embryophyta</taxon>
        <taxon>Tracheophyta</taxon>
        <taxon>Spermatophyta</taxon>
        <taxon>Magnoliopsida</taxon>
        <taxon>Liliopsida</taxon>
        <taxon>Poales</taxon>
        <taxon>Poaceae</taxon>
        <taxon>PACMAD clade</taxon>
        <taxon>Arundinoideae</taxon>
        <taxon>Arundineae</taxon>
        <taxon>Arundo</taxon>
    </lineage>
</organism>
<reference evidence="1" key="1">
    <citation type="submission" date="2014-09" db="EMBL/GenBank/DDBJ databases">
        <authorList>
            <person name="Magalhaes I.L.F."/>
            <person name="Oliveira U."/>
            <person name="Santos F.R."/>
            <person name="Vidigal T.H.D.A."/>
            <person name="Brescovit A.D."/>
            <person name="Santos A.J."/>
        </authorList>
    </citation>
    <scope>NUCLEOTIDE SEQUENCE</scope>
    <source>
        <tissue evidence="1">Shoot tissue taken approximately 20 cm above the soil surface</tissue>
    </source>
</reference>
<accession>A0A0A9HTC4</accession>
<protein>
    <submittedName>
        <fullName evidence="1">Uncharacterized protein</fullName>
    </submittedName>
</protein>
<proteinExistence type="predicted"/>
<sequence>MTSESHTPGSHIAGDVGFKKQIITRKIEEQDKFWIKSE</sequence>
<reference evidence="1" key="2">
    <citation type="journal article" date="2015" name="Data Brief">
        <title>Shoot transcriptome of the giant reed, Arundo donax.</title>
        <authorList>
            <person name="Barrero R.A."/>
            <person name="Guerrero F.D."/>
            <person name="Moolhuijzen P."/>
            <person name="Goolsby J.A."/>
            <person name="Tidwell J."/>
            <person name="Bellgard S.E."/>
            <person name="Bellgard M.I."/>
        </authorList>
    </citation>
    <scope>NUCLEOTIDE SEQUENCE</scope>
    <source>
        <tissue evidence="1">Shoot tissue taken approximately 20 cm above the soil surface</tissue>
    </source>
</reference>
<dbReference type="EMBL" id="GBRH01159795">
    <property type="protein sequence ID" value="JAE38101.1"/>
    <property type="molecule type" value="Transcribed_RNA"/>
</dbReference>
<dbReference type="AlphaFoldDB" id="A0A0A9HTC4"/>
<evidence type="ECO:0000313" key="1">
    <source>
        <dbReference type="EMBL" id="JAE38101.1"/>
    </source>
</evidence>